<feature type="non-terminal residue" evidence="1">
    <location>
        <position position="1"/>
    </location>
</feature>
<protein>
    <submittedName>
        <fullName evidence="1">Uncharacterized protein</fullName>
    </submittedName>
</protein>
<gene>
    <name evidence="1" type="ORF">S01H4_59221</name>
</gene>
<sequence>NMAARPRLTIDSTIKPFDGAACSVYSTYKFPHTSPCLCDIIGPEVDPYWHKAFVLASHTIGLIYHDTTLALHGDLCRIVVKSNQFNSVSVLVVEPKNPVATLHKNVPVLDVLATS</sequence>
<proteinExistence type="predicted"/>
<organism evidence="1">
    <name type="scientific">marine sediment metagenome</name>
    <dbReference type="NCBI Taxonomy" id="412755"/>
    <lineage>
        <taxon>unclassified sequences</taxon>
        <taxon>metagenomes</taxon>
        <taxon>ecological metagenomes</taxon>
    </lineage>
</organism>
<comment type="caution">
    <text evidence="1">The sequence shown here is derived from an EMBL/GenBank/DDBJ whole genome shotgun (WGS) entry which is preliminary data.</text>
</comment>
<evidence type="ECO:0000313" key="1">
    <source>
        <dbReference type="EMBL" id="GAH06925.1"/>
    </source>
</evidence>
<dbReference type="EMBL" id="BART01034699">
    <property type="protein sequence ID" value="GAH06925.1"/>
    <property type="molecule type" value="Genomic_DNA"/>
</dbReference>
<accession>X1DF37</accession>
<name>X1DF37_9ZZZZ</name>
<reference evidence="1" key="1">
    <citation type="journal article" date="2014" name="Front. Microbiol.">
        <title>High frequency of phylogenetically diverse reductive dehalogenase-homologous genes in deep subseafloor sedimentary metagenomes.</title>
        <authorList>
            <person name="Kawai M."/>
            <person name="Futagami T."/>
            <person name="Toyoda A."/>
            <person name="Takaki Y."/>
            <person name="Nishi S."/>
            <person name="Hori S."/>
            <person name="Arai W."/>
            <person name="Tsubouchi T."/>
            <person name="Morono Y."/>
            <person name="Uchiyama I."/>
            <person name="Ito T."/>
            <person name="Fujiyama A."/>
            <person name="Inagaki F."/>
            <person name="Takami H."/>
        </authorList>
    </citation>
    <scope>NUCLEOTIDE SEQUENCE</scope>
    <source>
        <strain evidence="1">Expedition CK06-06</strain>
    </source>
</reference>
<dbReference type="AlphaFoldDB" id="X1DF37"/>